<dbReference type="RefSeq" id="XP_002783548.1">
    <property type="nucleotide sequence ID" value="XM_002783502.1"/>
</dbReference>
<feature type="region of interest" description="Disordered" evidence="1">
    <location>
        <begin position="38"/>
        <end position="88"/>
    </location>
</feature>
<gene>
    <name evidence="2" type="ORF">Pmar_PMAR001394</name>
</gene>
<keyword evidence="3" id="KW-1185">Reference proteome</keyword>
<dbReference type="OrthoDB" id="10490952at2759"/>
<evidence type="ECO:0000313" key="2">
    <source>
        <dbReference type="EMBL" id="EER15344.1"/>
    </source>
</evidence>
<dbReference type="GeneID" id="9046073"/>
<dbReference type="EMBL" id="GG673606">
    <property type="protein sequence ID" value="EER15344.1"/>
    <property type="molecule type" value="Genomic_DNA"/>
</dbReference>
<protein>
    <submittedName>
        <fullName evidence="2">Uncharacterized protein</fullName>
    </submittedName>
</protein>
<organism evidence="3">
    <name type="scientific">Perkinsus marinus (strain ATCC 50983 / TXsc)</name>
    <dbReference type="NCBI Taxonomy" id="423536"/>
    <lineage>
        <taxon>Eukaryota</taxon>
        <taxon>Sar</taxon>
        <taxon>Alveolata</taxon>
        <taxon>Perkinsozoa</taxon>
        <taxon>Perkinsea</taxon>
        <taxon>Perkinsida</taxon>
        <taxon>Perkinsidae</taxon>
        <taxon>Perkinsus</taxon>
    </lineage>
</organism>
<feature type="compositionally biased region" description="Basic residues" evidence="1">
    <location>
        <begin position="146"/>
        <end position="159"/>
    </location>
</feature>
<dbReference type="Proteomes" id="UP000007800">
    <property type="component" value="Unassembled WGS sequence"/>
</dbReference>
<evidence type="ECO:0000256" key="1">
    <source>
        <dbReference type="SAM" id="MobiDB-lite"/>
    </source>
</evidence>
<dbReference type="OMA" id="MREHRSN"/>
<dbReference type="InParanoid" id="C5KJL0"/>
<feature type="compositionally biased region" description="Basic and acidic residues" evidence="1">
    <location>
        <begin position="71"/>
        <end position="88"/>
    </location>
</feature>
<name>C5KJL0_PERM5</name>
<reference evidence="2 3" key="1">
    <citation type="submission" date="2008-07" db="EMBL/GenBank/DDBJ databases">
        <authorList>
            <person name="El-Sayed N."/>
            <person name="Caler E."/>
            <person name="Inman J."/>
            <person name="Amedeo P."/>
            <person name="Hass B."/>
            <person name="Wortman J."/>
        </authorList>
    </citation>
    <scope>NUCLEOTIDE SEQUENCE [LARGE SCALE GENOMIC DNA]</scope>
    <source>
        <strain evidence="3">ATCC 50983 / TXsc</strain>
    </source>
</reference>
<sequence>MARRPLIEEGKSLVRNALDQANSHNVFLEKKAMWALKADEEENEQKRRHLKRESSRSQQSVEESRKRHRRHESEAMREHRSNEEDFWEAERAKHAREKERHAGRMLRREKQMQVLREVVAMPSSLDQANFLWSDDEGDSPVIAQREKKKKKKKSKHHKT</sequence>
<feature type="region of interest" description="Disordered" evidence="1">
    <location>
        <begin position="129"/>
        <end position="159"/>
    </location>
</feature>
<evidence type="ECO:0000313" key="3">
    <source>
        <dbReference type="Proteomes" id="UP000007800"/>
    </source>
</evidence>
<accession>C5KJL0</accession>
<dbReference type="AlphaFoldDB" id="C5KJL0"/>
<proteinExistence type="predicted"/>